<sequence>MAKPKGPSSSGGHPGSSGGGQHGGGTGNNNSGHGGGGTPPKGAASVPPASSITAAQHTTAQAIQHGHPPGAPGGPGGGPANTGYRPANRTDQELQNDLDPNPRPGETPDQAADRVDAAGAEIEVRRYLDTYEQLGADPPRFDIASNDADHANVTGRGHPHTNERHGPGVRLDRDPNQTDRTIEGRIYGDPPWNGHANYSYRWDDPSVQNRAINQYVSQHWDDIRHDLAATGEHSGNFNYGNRVGEGFYNDGAYGAGPRNAHHHATSHAEVRISIVPGSDPPKPYIVSAFPSANPRG</sequence>
<feature type="region of interest" description="Disordered" evidence="1">
    <location>
        <begin position="154"/>
        <end position="177"/>
    </location>
</feature>
<dbReference type="STRING" id="261654.GA0070611_4378"/>
<keyword evidence="3" id="KW-1185">Reference proteome</keyword>
<dbReference type="AlphaFoldDB" id="A0A1A8ZZM3"/>
<feature type="compositionally biased region" description="Low complexity" evidence="1">
    <location>
        <begin position="49"/>
        <end position="68"/>
    </location>
</feature>
<feature type="region of interest" description="Disordered" evidence="1">
    <location>
        <begin position="1"/>
        <end position="113"/>
    </location>
</feature>
<feature type="compositionally biased region" description="Gly residues" evidence="1">
    <location>
        <begin position="12"/>
        <end position="39"/>
    </location>
</feature>
<dbReference type="EMBL" id="LT594323">
    <property type="protein sequence ID" value="SBT49341.1"/>
    <property type="molecule type" value="Genomic_DNA"/>
</dbReference>
<evidence type="ECO:0000256" key="1">
    <source>
        <dbReference type="SAM" id="MobiDB-lite"/>
    </source>
</evidence>
<reference evidence="3" key="1">
    <citation type="submission" date="2016-06" db="EMBL/GenBank/DDBJ databases">
        <authorList>
            <person name="Varghese N."/>
            <person name="Submissions Spin"/>
        </authorList>
    </citation>
    <scope>NUCLEOTIDE SEQUENCE [LARGE SCALE GENOMIC DNA]</scope>
    <source>
        <strain evidence="3">DSM 44815</strain>
    </source>
</reference>
<dbReference type="OrthoDB" id="3295941at2"/>
<proteinExistence type="predicted"/>
<protein>
    <submittedName>
        <fullName evidence="2">Uncharacterized protein</fullName>
    </submittedName>
</protein>
<evidence type="ECO:0000313" key="2">
    <source>
        <dbReference type="EMBL" id="SBT49341.1"/>
    </source>
</evidence>
<dbReference type="Proteomes" id="UP000199385">
    <property type="component" value="Chromosome I"/>
</dbReference>
<evidence type="ECO:0000313" key="3">
    <source>
        <dbReference type="Proteomes" id="UP000199385"/>
    </source>
</evidence>
<gene>
    <name evidence="2" type="ORF">GA0070611_4378</name>
</gene>
<accession>A0A1A8ZZM3</accession>
<organism evidence="2 3">
    <name type="scientific">Micromonospora auratinigra</name>
    <dbReference type="NCBI Taxonomy" id="261654"/>
    <lineage>
        <taxon>Bacteria</taxon>
        <taxon>Bacillati</taxon>
        <taxon>Actinomycetota</taxon>
        <taxon>Actinomycetes</taxon>
        <taxon>Micromonosporales</taxon>
        <taxon>Micromonosporaceae</taxon>
        <taxon>Micromonospora</taxon>
    </lineage>
</organism>
<name>A0A1A8ZZM3_9ACTN</name>
<dbReference type="RefSeq" id="WP_091667229.1">
    <property type="nucleotide sequence ID" value="NZ_LT594323.1"/>
</dbReference>
<feature type="compositionally biased region" description="Low complexity" evidence="1">
    <location>
        <begin position="1"/>
        <end position="11"/>
    </location>
</feature>
<dbReference type="PATRIC" id="fig|261654.4.peg.4440"/>
<feature type="compositionally biased region" description="Basic and acidic residues" evidence="1">
    <location>
        <begin position="160"/>
        <end position="177"/>
    </location>
</feature>